<gene>
    <name evidence="1" type="ORF">P9H32_11485</name>
</gene>
<name>A0ABU5MZ59_9BACT</name>
<dbReference type="Pfam" id="PF13432">
    <property type="entry name" value="TPR_16"/>
    <property type="match status" value="1"/>
</dbReference>
<evidence type="ECO:0000313" key="2">
    <source>
        <dbReference type="Proteomes" id="UP001290861"/>
    </source>
</evidence>
<sequence length="301" mass="34550">MNSAKHSILKTVLISVIPWMLIAAQAEDTPRSSMRKGLKAYKAGDYTNAVAHLKKTVLEFPDIGNYNLGNAQYRAGDFETAADSFNEALRSSDLELQFKAYFNRGDALLARTTALTKTEEISLAIELAFQAMDMFEKAVLLQPENLEAKQNFERAQTLRTNLEYNLGRWYFDQAEELLPQFKAKDAQQNYQLAKKQFEHILENVDPNHPEAQQYLPKVNDRLEMLALAVEAAEIDLDLALKYISDYQYMLAAQRLTTETDERKYAFDIKPDLKKKYDETIQKNQEVLKIIQDLFPTTNMAK</sequence>
<accession>A0ABU5MZ59</accession>
<proteinExistence type="predicted"/>
<dbReference type="SUPFAM" id="SSF48452">
    <property type="entry name" value="TPR-like"/>
    <property type="match status" value="1"/>
</dbReference>
<organism evidence="1 2">
    <name type="scientific">Pontiella agarivorans</name>
    <dbReference type="NCBI Taxonomy" id="3038953"/>
    <lineage>
        <taxon>Bacteria</taxon>
        <taxon>Pseudomonadati</taxon>
        <taxon>Kiritimatiellota</taxon>
        <taxon>Kiritimatiellia</taxon>
        <taxon>Kiritimatiellales</taxon>
        <taxon>Pontiellaceae</taxon>
        <taxon>Pontiella</taxon>
    </lineage>
</organism>
<protein>
    <submittedName>
        <fullName evidence="1">Tetratricopeptide repeat protein</fullName>
    </submittedName>
</protein>
<keyword evidence="2" id="KW-1185">Reference proteome</keyword>
<reference evidence="1 2" key="1">
    <citation type="journal article" date="2024" name="Appl. Environ. Microbiol.">
        <title>Pontiella agarivorans sp. nov., a novel marine anaerobic bacterium capable of degrading macroalgal polysaccharides and fixing nitrogen.</title>
        <authorList>
            <person name="Liu N."/>
            <person name="Kivenson V."/>
            <person name="Peng X."/>
            <person name="Cui Z."/>
            <person name="Lankiewicz T.S."/>
            <person name="Gosselin K.M."/>
            <person name="English C.J."/>
            <person name="Blair E.M."/>
            <person name="O'Malley M.A."/>
            <person name="Valentine D.L."/>
        </authorList>
    </citation>
    <scope>NUCLEOTIDE SEQUENCE [LARGE SCALE GENOMIC DNA]</scope>
    <source>
        <strain evidence="1 2">NLcol2</strain>
    </source>
</reference>
<dbReference type="InterPro" id="IPR011990">
    <property type="entry name" value="TPR-like_helical_dom_sf"/>
</dbReference>
<dbReference type="Proteomes" id="UP001290861">
    <property type="component" value="Unassembled WGS sequence"/>
</dbReference>
<dbReference type="EMBL" id="JARVCO010000010">
    <property type="protein sequence ID" value="MDZ8119246.1"/>
    <property type="molecule type" value="Genomic_DNA"/>
</dbReference>
<evidence type="ECO:0000313" key="1">
    <source>
        <dbReference type="EMBL" id="MDZ8119246.1"/>
    </source>
</evidence>
<comment type="caution">
    <text evidence="1">The sequence shown here is derived from an EMBL/GenBank/DDBJ whole genome shotgun (WGS) entry which is preliminary data.</text>
</comment>
<dbReference type="RefSeq" id="WP_322609030.1">
    <property type="nucleotide sequence ID" value="NZ_JARVCO010000010.1"/>
</dbReference>
<dbReference type="Gene3D" id="1.25.40.10">
    <property type="entry name" value="Tetratricopeptide repeat domain"/>
    <property type="match status" value="1"/>
</dbReference>